<dbReference type="SUPFAM" id="SSF52833">
    <property type="entry name" value="Thioredoxin-like"/>
    <property type="match status" value="1"/>
</dbReference>
<evidence type="ECO:0000256" key="1">
    <source>
        <dbReference type="SAM" id="Phobius"/>
    </source>
</evidence>
<name>A0A168JWW0_CORDF</name>
<dbReference type="STRING" id="1081108.A0A168JWW0"/>
<keyword evidence="1" id="KW-0812">Transmembrane</keyword>
<keyword evidence="1" id="KW-1133">Transmembrane helix</keyword>
<dbReference type="OrthoDB" id="37297at2759"/>
<feature type="transmembrane region" description="Helical" evidence="1">
    <location>
        <begin position="357"/>
        <end position="381"/>
    </location>
</feature>
<dbReference type="Proteomes" id="UP000076881">
    <property type="component" value="Unassembled WGS sequence"/>
</dbReference>
<keyword evidence="3" id="KW-1185">Reference proteome</keyword>
<dbReference type="PANTHER" id="PTHR33875:SF2">
    <property type="entry name" value="ACR183CP"/>
    <property type="match status" value="1"/>
</dbReference>
<accession>A0A168JWW0</accession>
<comment type="caution">
    <text evidence="2">The sequence shown here is derived from an EMBL/GenBank/DDBJ whole genome shotgun (WGS) entry which is preliminary data.</text>
</comment>
<dbReference type="Gene3D" id="3.40.30.10">
    <property type="entry name" value="Glutaredoxin"/>
    <property type="match status" value="1"/>
</dbReference>
<evidence type="ECO:0000313" key="3">
    <source>
        <dbReference type="Proteomes" id="UP000076881"/>
    </source>
</evidence>
<reference evidence="2 3" key="1">
    <citation type="journal article" date="2016" name="Genome Biol. Evol.">
        <title>Divergent and convergent evolution of fungal pathogenicity.</title>
        <authorList>
            <person name="Shang Y."/>
            <person name="Xiao G."/>
            <person name="Zheng P."/>
            <person name="Cen K."/>
            <person name="Zhan S."/>
            <person name="Wang C."/>
        </authorList>
    </citation>
    <scope>NUCLEOTIDE SEQUENCE [LARGE SCALE GENOMIC DNA]</scope>
    <source>
        <strain evidence="2 3">RCEF 1005</strain>
    </source>
</reference>
<feature type="transmembrane region" description="Helical" evidence="1">
    <location>
        <begin position="393"/>
        <end position="412"/>
    </location>
</feature>
<gene>
    <name evidence="2" type="ORF">LEL_00516</name>
</gene>
<protein>
    <submittedName>
        <fullName evidence="2">Thioredoxin-like fold protein</fullName>
    </submittedName>
</protein>
<proteinExistence type="predicted"/>
<dbReference type="AlphaFoldDB" id="A0A168JWW0"/>
<evidence type="ECO:0000313" key="2">
    <source>
        <dbReference type="EMBL" id="OAA80971.1"/>
    </source>
</evidence>
<sequence length="544" mass="59615">MALPPKFAGHKLLFAPPPAAPSSTSSSVPHTTHTLELYLDYCCPFSAKLFRALRTVVTPLVRANPSWSQNLAVVFRQQVQPWHPSSTLLHEAALAVLQLEPAQFWDFSAALFDAQKDFFDISVVGETRNETYKRLAKIAGAVGVDEAEVYMRLAIPDKPDSEDALNVGNQVTNDLKLVTKMNRLIGVHVTPTGVFDGVVQDIGSSWGENEWKEWLTKNNRGRSEPPPSAILKLAPPKINLILKIPINTSHHSHASSIAAMRQLTAVSPRLLSHLIKEHAGVGARMSAPQCAAQLLRPRSHSIVFRLYSSKPPSQPAKIADAVSKRQAGAAAKAQAKAAPEIPERLLIYHAGTGRTTFLAMLKVTTLFIGAFFCCIAVPGYIQADKPIEETAKIALCGVVPFVFVTYTTAPFVTHMHMHLPAAARTSRAALERFVRTALPPSTPVTVTTMSVIGKPRYSTVRAGDFVPARRRGGLVNYTRDTAKENASRRWYELRAVSNFHVPDVAKVNKVKRGNRNLVEPWIWDVVKEKIAKRNSPPPPGSASS</sequence>
<dbReference type="EMBL" id="AZHF01000001">
    <property type="protein sequence ID" value="OAA80971.1"/>
    <property type="molecule type" value="Genomic_DNA"/>
</dbReference>
<dbReference type="PANTHER" id="PTHR33875">
    <property type="entry name" value="OS09G0542200 PROTEIN"/>
    <property type="match status" value="1"/>
</dbReference>
<dbReference type="InterPro" id="IPR036249">
    <property type="entry name" value="Thioredoxin-like_sf"/>
</dbReference>
<organism evidence="2 3">
    <name type="scientific">Akanthomyces lecanii RCEF 1005</name>
    <dbReference type="NCBI Taxonomy" id="1081108"/>
    <lineage>
        <taxon>Eukaryota</taxon>
        <taxon>Fungi</taxon>
        <taxon>Dikarya</taxon>
        <taxon>Ascomycota</taxon>
        <taxon>Pezizomycotina</taxon>
        <taxon>Sordariomycetes</taxon>
        <taxon>Hypocreomycetidae</taxon>
        <taxon>Hypocreales</taxon>
        <taxon>Cordycipitaceae</taxon>
        <taxon>Akanthomyces</taxon>
        <taxon>Cordyceps confragosa</taxon>
    </lineage>
</organism>
<keyword evidence="1" id="KW-0472">Membrane</keyword>